<comment type="similarity">
    <text evidence="1">Belongs to the short-chain dehydrogenases/reductases (SDR) family.</text>
</comment>
<dbReference type="Gene3D" id="3.40.50.720">
    <property type="entry name" value="NAD(P)-binding Rossmann-like Domain"/>
    <property type="match status" value="1"/>
</dbReference>
<evidence type="ECO:0000256" key="1">
    <source>
        <dbReference type="RuleBase" id="RU000363"/>
    </source>
</evidence>
<evidence type="ECO:0000313" key="2">
    <source>
        <dbReference type="EMBL" id="CAI8830561.1"/>
    </source>
</evidence>
<sequence>MLSVLVTGANRGLGLEFTRQYLDAGWRVIATCRAPHEAPELRELAKRYEHLAIHAIDVRNFVAIDQLASALADQPLDVLINNAGVYGDKPGNGFGSIDYGLWQDVLKTNTLAPVKLSESFLAHLRRGSRKLIVGITSLMGSMGDNTSGNAICYRSSKAALNAAFKSLSLDLKPLGIGVLILNPGWVLTDMGGPGATTTVEQSITGMRRIIDQYTPALSGRFMNFDGRELPW</sequence>
<dbReference type="InterPro" id="IPR052184">
    <property type="entry name" value="SDR_enzymes"/>
</dbReference>
<dbReference type="PRINTS" id="PR00080">
    <property type="entry name" value="SDRFAMILY"/>
</dbReference>
<protein>
    <submittedName>
        <fullName evidence="2">CsgA protein</fullName>
    </submittedName>
</protein>
<dbReference type="EMBL" id="OX458332">
    <property type="protein sequence ID" value="CAI8830561.1"/>
    <property type="molecule type" value="Genomic_DNA"/>
</dbReference>
<gene>
    <name evidence="2" type="ORF">MCNOR_2121</name>
</gene>
<dbReference type="PRINTS" id="PR00081">
    <property type="entry name" value="GDHRDH"/>
</dbReference>
<proteinExistence type="inferred from homology"/>
<organism evidence="2 3">
    <name type="scientific">Methylococcus capsulatus</name>
    <dbReference type="NCBI Taxonomy" id="414"/>
    <lineage>
        <taxon>Bacteria</taxon>
        <taxon>Pseudomonadati</taxon>
        <taxon>Pseudomonadota</taxon>
        <taxon>Gammaproteobacteria</taxon>
        <taxon>Methylococcales</taxon>
        <taxon>Methylococcaceae</taxon>
        <taxon>Methylococcus</taxon>
    </lineage>
</organism>
<dbReference type="InterPro" id="IPR036291">
    <property type="entry name" value="NAD(P)-bd_dom_sf"/>
</dbReference>
<dbReference type="GO" id="GO:0016616">
    <property type="term" value="F:oxidoreductase activity, acting on the CH-OH group of donors, NAD or NADP as acceptor"/>
    <property type="evidence" value="ECO:0007669"/>
    <property type="project" value="TreeGrafter"/>
</dbReference>
<dbReference type="AlphaFoldDB" id="A0AA35UCB7"/>
<dbReference type="Proteomes" id="UP001158598">
    <property type="component" value="Chromosome"/>
</dbReference>
<dbReference type="Pfam" id="PF00106">
    <property type="entry name" value="adh_short"/>
    <property type="match status" value="1"/>
</dbReference>
<dbReference type="PANTHER" id="PTHR45458:SF1">
    <property type="entry name" value="SHORT CHAIN DEHYDROGENASE"/>
    <property type="match status" value="1"/>
</dbReference>
<dbReference type="SUPFAM" id="SSF51735">
    <property type="entry name" value="NAD(P)-binding Rossmann-fold domains"/>
    <property type="match status" value="1"/>
</dbReference>
<dbReference type="InterPro" id="IPR002347">
    <property type="entry name" value="SDR_fam"/>
</dbReference>
<reference evidence="2" key="1">
    <citation type="submission" date="2023-03" db="EMBL/GenBank/DDBJ databases">
        <authorList>
            <person name="Pearce D."/>
        </authorList>
    </citation>
    <scope>NUCLEOTIDE SEQUENCE</scope>
    <source>
        <strain evidence="2">Mc</strain>
    </source>
</reference>
<accession>A0AA35UCB7</accession>
<dbReference type="PANTHER" id="PTHR45458">
    <property type="entry name" value="SHORT-CHAIN DEHYDROGENASE/REDUCTASE SDR"/>
    <property type="match status" value="1"/>
</dbReference>
<name>A0AA35UCB7_METCP</name>
<dbReference type="RefSeq" id="WP_017366138.1">
    <property type="nucleotide sequence ID" value="NZ_CP079097.1"/>
</dbReference>
<evidence type="ECO:0000313" key="3">
    <source>
        <dbReference type="Proteomes" id="UP001158598"/>
    </source>
</evidence>
<dbReference type="CDD" id="cd05325">
    <property type="entry name" value="carb_red_sniffer_like_SDR_c"/>
    <property type="match status" value="1"/>
</dbReference>